<evidence type="ECO:0000313" key="4">
    <source>
        <dbReference type="EMBL" id="GAA0721765.1"/>
    </source>
</evidence>
<dbReference type="PANTHER" id="PTHR30203:SF33">
    <property type="entry name" value="BLR4455 PROTEIN"/>
    <property type="match status" value="1"/>
</dbReference>
<dbReference type="Pfam" id="PF02321">
    <property type="entry name" value="OEP"/>
    <property type="match status" value="2"/>
</dbReference>
<keyword evidence="2" id="KW-0472">Membrane</keyword>
<comment type="similarity">
    <text evidence="1 2">Belongs to the outer membrane factor (OMF) (TC 1.B.17) family.</text>
</comment>
<evidence type="ECO:0000256" key="3">
    <source>
        <dbReference type="SAM" id="Coils"/>
    </source>
</evidence>
<keyword evidence="5" id="KW-1185">Reference proteome</keyword>
<organism evidence="4 5">
    <name type="scientific">Dokdonella soli</name>
    <dbReference type="NCBI Taxonomy" id="529810"/>
    <lineage>
        <taxon>Bacteria</taxon>
        <taxon>Pseudomonadati</taxon>
        <taxon>Pseudomonadota</taxon>
        <taxon>Gammaproteobacteria</taxon>
        <taxon>Lysobacterales</taxon>
        <taxon>Rhodanobacteraceae</taxon>
        <taxon>Dokdonella</taxon>
    </lineage>
</organism>
<keyword evidence="2" id="KW-0564">Palmitate</keyword>
<dbReference type="Proteomes" id="UP001501523">
    <property type="component" value="Unassembled WGS sequence"/>
</dbReference>
<dbReference type="PANTHER" id="PTHR30203">
    <property type="entry name" value="OUTER MEMBRANE CATION EFFLUX PROTEIN"/>
    <property type="match status" value="1"/>
</dbReference>
<gene>
    <name evidence="4" type="ORF">GCM10009105_32380</name>
</gene>
<keyword evidence="2" id="KW-0812">Transmembrane</keyword>
<comment type="caution">
    <text evidence="4">The sequence shown here is derived from an EMBL/GenBank/DDBJ whole genome shotgun (WGS) entry which is preliminary data.</text>
</comment>
<dbReference type="NCBIfam" id="TIGR01845">
    <property type="entry name" value="outer_NodT"/>
    <property type="match status" value="1"/>
</dbReference>
<keyword evidence="2" id="KW-1134">Transmembrane beta strand</keyword>
<evidence type="ECO:0000313" key="5">
    <source>
        <dbReference type="Proteomes" id="UP001501523"/>
    </source>
</evidence>
<dbReference type="InterPro" id="IPR003423">
    <property type="entry name" value="OMP_efflux"/>
</dbReference>
<accession>A0ABP3U067</accession>
<name>A0ABP3U067_9GAMM</name>
<keyword evidence="2" id="KW-0449">Lipoprotein</keyword>
<feature type="coiled-coil region" evidence="3">
    <location>
        <begin position="262"/>
        <end position="289"/>
    </location>
</feature>
<dbReference type="EMBL" id="BAAAEU010000024">
    <property type="protein sequence ID" value="GAA0721765.1"/>
    <property type="molecule type" value="Genomic_DNA"/>
</dbReference>
<dbReference type="SUPFAM" id="SSF56954">
    <property type="entry name" value="Outer membrane efflux proteins (OEP)"/>
    <property type="match status" value="1"/>
</dbReference>
<keyword evidence="3" id="KW-0175">Coiled coil</keyword>
<protein>
    <submittedName>
        <fullName evidence="4">Efflux transporter outer membrane subunit</fullName>
    </submittedName>
</protein>
<reference evidence="5" key="1">
    <citation type="journal article" date="2019" name="Int. J. Syst. Evol. Microbiol.">
        <title>The Global Catalogue of Microorganisms (GCM) 10K type strain sequencing project: providing services to taxonomists for standard genome sequencing and annotation.</title>
        <authorList>
            <consortium name="The Broad Institute Genomics Platform"/>
            <consortium name="The Broad Institute Genome Sequencing Center for Infectious Disease"/>
            <person name="Wu L."/>
            <person name="Ma J."/>
        </authorList>
    </citation>
    <scope>NUCLEOTIDE SEQUENCE [LARGE SCALE GENOMIC DNA]</scope>
    <source>
        <strain evidence="5">JCM 15421</strain>
    </source>
</reference>
<sequence>MTTSRIAPSWQPGGHRDRLLSIRLRRPRVQDAIIVAALFATLCTGCAVGPDYRRPALPATDSYTRAPLPAAIGSTTVGQDEQHLELGAKITREWWTVFASPALNALVQRAFAHNPSIQSAQAVLRQAQENVTAQRGAYFPSVQLGYSPSRQKNAVGTVSPTLTSGEALYTLHTAQLSIAYAPDVFGLNRRTVESLQAQADAQRFQLEAAYLTLASNVVAAAVQEAALRAQIDASKDIIAADTRSLAILRQQAVLGYASGLDVATQETALAQAQQSLPALQKQLEQTRNLLAVLAGSLPSQGGTEDFDLASLQLPQALPLSLPSQLVEQRPDVRAAEAQVHAASAQVGVAVANRLPQFSISAMYGGSSTQFSRMFEDHNKFWGLTGNLAQTVLDFGTLKHRQRAAEAAWQQSAAQYRGVVLTAFQNVADALYALDADARALSAAMQAEAAAEKTLGLVRKQLDLGYVNALVLLNAEQAYQQTKIARIQAQAARFSDTAALVQSLGGSWQSTADTVSSG</sequence>
<evidence type="ECO:0000256" key="1">
    <source>
        <dbReference type="ARBA" id="ARBA00007613"/>
    </source>
</evidence>
<dbReference type="Gene3D" id="2.20.200.10">
    <property type="entry name" value="Outer membrane efflux proteins (OEP)"/>
    <property type="match status" value="1"/>
</dbReference>
<evidence type="ECO:0000256" key="2">
    <source>
        <dbReference type="RuleBase" id="RU362097"/>
    </source>
</evidence>
<dbReference type="Gene3D" id="1.20.1600.10">
    <property type="entry name" value="Outer membrane efflux proteins (OEP)"/>
    <property type="match status" value="1"/>
</dbReference>
<comment type="subcellular location">
    <subcellularLocation>
        <location evidence="2">Cell outer membrane</location>
        <topology evidence="2">Lipid-anchor</topology>
    </subcellularLocation>
</comment>
<proteinExistence type="inferred from homology"/>
<dbReference type="InterPro" id="IPR010131">
    <property type="entry name" value="MdtP/NodT-like"/>
</dbReference>